<protein>
    <submittedName>
        <fullName evidence="3">Glycosyltransferase family 4 protein</fullName>
    </submittedName>
</protein>
<dbReference type="SUPFAM" id="SSF53756">
    <property type="entry name" value="UDP-Glycosyltransferase/glycogen phosphorylase"/>
    <property type="match status" value="1"/>
</dbReference>
<dbReference type="RefSeq" id="WP_172157808.1">
    <property type="nucleotide sequence ID" value="NZ_JABJWC010000030.1"/>
</dbReference>
<reference evidence="3 4" key="1">
    <citation type="journal article" date="2020" name="Microorganisms">
        <title>Description of Komagataeibacter melaceti sp. nov. and Komagataeibacter melomenusus sp. nov. Isolated from Apple Cider Vinegar.</title>
        <authorList>
            <person name="Maric L."/>
            <person name="Cleenwerck I."/>
            <person name="Accetto T."/>
            <person name="Vandamme P."/>
            <person name="Trcek J."/>
        </authorList>
    </citation>
    <scope>NUCLEOTIDE SEQUENCE [LARGE SCALE GENOMIC DNA]</scope>
    <source>
        <strain evidence="3 4">AV436</strain>
    </source>
</reference>
<dbReference type="Pfam" id="PF13439">
    <property type="entry name" value="Glyco_transf_4"/>
    <property type="match status" value="1"/>
</dbReference>
<dbReference type="PANTHER" id="PTHR45947">
    <property type="entry name" value="SULFOQUINOVOSYL TRANSFERASE SQD2"/>
    <property type="match status" value="1"/>
</dbReference>
<dbReference type="Proteomes" id="UP000623090">
    <property type="component" value="Unassembled WGS sequence"/>
</dbReference>
<evidence type="ECO:0000259" key="1">
    <source>
        <dbReference type="Pfam" id="PF00534"/>
    </source>
</evidence>
<dbReference type="InterPro" id="IPR001296">
    <property type="entry name" value="Glyco_trans_1"/>
</dbReference>
<comment type="caution">
    <text evidence="3">The sequence shown here is derived from an EMBL/GenBank/DDBJ whole genome shotgun (WGS) entry which is preliminary data.</text>
</comment>
<dbReference type="Gene3D" id="3.40.50.2000">
    <property type="entry name" value="Glycogen Phosphorylase B"/>
    <property type="match status" value="2"/>
</dbReference>
<proteinExistence type="predicted"/>
<dbReference type="Pfam" id="PF00534">
    <property type="entry name" value="Glycos_transf_1"/>
    <property type="match status" value="1"/>
</dbReference>
<dbReference type="InterPro" id="IPR050194">
    <property type="entry name" value="Glycosyltransferase_grp1"/>
</dbReference>
<gene>
    <name evidence="3" type="ORF">HNW77_11705</name>
</gene>
<accession>A0ABX2AG58</accession>
<name>A0ABX2AG58_9PROT</name>
<dbReference type="InterPro" id="IPR028098">
    <property type="entry name" value="Glyco_trans_4-like_N"/>
</dbReference>
<dbReference type="EMBL" id="JABJWC010000030">
    <property type="protein sequence ID" value="NPC67047.1"/>
    <property type="molecule type" value="Genomic_DNA"/>
</dbReference>
<organism evidence="3 4">
    <name type="scientific">Komagataeibacter melomenusus</name>
    <dbReference type="NCBI Taxonomy" id="2766578"/>
    <lineage>
        <taxon>Bacteria</taxon>
        <taxon>Pseudomonadati</taxon>
        <taxon>Pseudomonadota</taxon>
        <taxon>Alphaproteobacteria</taxon>
        <taxon>Acetobacterales</taxon>
        <taxon>Acetobacteraceae</taxon>
        <taxon>Komagataeibacter</taxon>
    </lineage>
</organism>
<feature type="domain" description="Glycosyl transferase family 1" evidence="1">
    <location>
        <begin position="194"/>
        <end position="352"/>
    </location>
</feature>
<keyword evidence="4" id="KW-1185">Reference proteome</keyword>
<feature type="domain" description="Glycosyltransferase subfamily 4-like N-terminal" evidence="2">
    <location>
        <begin position="18"/>
        <end position="185"/>
    </location>
</feature>
<evidence type="ECO:0000313" key="4">
    <source>
        <dbReference type="Proteomes" id="UP000623090"/>
    </source>
</evidence>
<evidence type="ECO:0000259" key="2">
    <source>
        <dbReference type="Pfam" id="PF13439"/>
    </source>
</evidence>
<dbReference type="PANTHER" id="PTHR45947:SF3">
    <property type="entry name" value="SULFOQUINOVOSYL TRANSFERASE SQD2"/>
    <property type="match status" value="1"/>
</dbReference>
<sequence length="376" mass="41136">MTVTRFLNVTSFFASHGGGLERVAAQMCQHLAALGNDVVWAASNADPAPQGVAYRTLPLSCINPTEALTGLPMPIPGPLAVYRLWRAIGNTDIVVVHDALYCTSIMAMVAARLQRKPVIMIQHIAEIAFSSPVLRLVMKLANNIVTRSMMYAADQVVFISQTVLDDFASYRKKQPPKLIFNGVDSSIFHEMPSARKRFGLPEKGRIVAFVGRFVEKKGLNVLRSLAENRPDLQFALAGSGPIDPLAWNLPNIHVLGRLSQQEVACLFATADLLLLPSVGEGYPLVIQEAMATGLPVVCGSESARADPAAHTWLRGVTIDLRRPGQTASQIGAAIDALEMSAGERRKMMDYAKTHYDWTLFAERIMDIGKNICEFHI</sequence>
<evidence type="ECO:0000313" key="3">
    <source>
        <dbReference type="EMBL" id="NPC67047.1"/>
    </source>
</evidence>
<dbReference type="CDD" id="cd03801">
    <property type="entry name" value="GT4_PimA-like"/>
    <property type="match status" value="1"/>
</dbReference>